<dbReference type="PANTHER" id="PTHR43792:SF1">
    <property type="entry name" value="N-ACETYLTRANSFERASE DOMAIN-CONTAINING PROTEIN"/>
    <property type="match status" value="1"/>
</dbReference>
<reference evidence="3" key="1">
    <citation type="journal article" date="2016" name="Front. Microbiol.">
        <title>Complete Genome Sequence of Clostridium estertheticum DSM 8809, a Microbe Identified in Spoiled Vacuum Packed Beef.</title>
        <authorList>
            <person name="Yu Z."/>
            <person name="Gunn L."/>
            <person name="Brennan E."/>
            <person name="Reid R."/>
            <person name="Wall P.G."/>
            <person name="Gaora O.P."/>
            <person name="Hurley D."/>
            <person name="Bolton D."/>
            <person name="Fanning S."/>
        </authorList>
    </citation>
    <scope>NUCLEOTIDE SEQUENCE [LARGE SCALE GENOMIC DNA]</scope>
    <source>
        <strain evidence="3">DSM 8809</strain>
    </source>
</reference>
<evidence type="ECO:0000313" key="2">
    <source>
        <dbReference type="EMBL" id="APC41269.1"/>
    </source>
</evidence>
<dbReference type="KEGG" id="ceu:A7L45_14885"/>
<protein>
    <recommendedName>
        <fullName evidence="1">N-acetyltransferase domain-containing protein</fullName>
    </recommendedName>
</protein>
<dbReference type="RefSeq" id="WP_071613564.1">
    <property type="nucleotide sequence ID" value="NZ_CP015756.1"/>
</dbReference>
<dbReference type="EMBL" id="CP015756">
    <property type="protein sequence ID" value="APC41269.1"/>
    <property type="molecule type" value="Genomic_DNA"/>
</dbReference>
<dbReference type="InterPro" id="IPR051531">
    <property type="entry name" value="N-acetyltransferase"/>
</dbReference>
<evidence type="ECO:0000259" key="1">
    <source>
        <dbReference type="Pfam" id="PF13302"/>
    </source>
</evidence>
<gene>
    <name evidence="2" type="ORF">A7L45_14885</name>
</gene>
<feature type="domain" description="N-acetyltransferase" evidence="1">
    <location>
        <begin position="15"/>
        <end position="72"/>
    </location>
</feature>
<keyword evidence="3" id="KW-1185">Reference proteome</keyword>
<accession>A0A1J0GIU3</accession>
<dbReference type="OrthoDB" id="9785602at2"/>
<dbReference type="Pfam" id="PF13302">
    <property type="entry name" value="Acetyltransf_3"/>
    <property type="match status" value="1"/>
</dbReference>
<dbReference type="SUPFAM" id="SSF55729">
    <property type="entry name" value="Acyl-CoA N-acyltransferases (Nat)"/>
    <property type="match status" value="1"/>
</dbReference>
<name>A0A1J0GIU3_9CLOT</name>
<dbReference type="Proteomes" id="UP000182569">
    <property type="component" value="Chromosome"/>
</dbReference>
<dbReference type="InterPro" id="IPR000182">
    <property type="entry name" value="GNAT_dom"/>
</dbReference>
<dbReference type="STRING" id="1552.A7L45_14885"/>
<dbReference type="InterPro" id="IPR016181">
    <property type="entry name" value="Acyl_CoA_acyltransferase"/>
</dbReference>
<proteinExistence type="predicted"/>
<sequence>MSKREDLLQIKEGFTEIGWISNKVYWNNGYMAEAVRKIIKYAFNKLNTTKIMSNCTSKNRASYRVMEKCDMTKIKEEKNYKSIKQGIEVEYNKLTYCIEG</sequence>
<dbReference type="Gene3D" id="3.40.630.30">
    <property type="match status" value="1"/>
</dbReference>
<dbReference type="AlphaFoldDB" id="A0A1J0GIU3"/>
<organism evidence="2 3">
    <name type="scientific">Clostridium estertheticum subsp. estertheticum</name>
    <dbReference type="NCBI Taxonomy" id="1552"/>
    <lineage>
        <taxon>Bacteria</taxon>
        <taxon>Bacillati</taxon>
        <taxon>Bacillota</taxon>
        <taxon>Clostridia</taxon>
        <taxon>Eubacteriales</taxon>
        <taxon>Clostridiaceae</taxon>
        <taxon>Clostridium</taxon>
    </lineage>
</organism>
<dbReference type="PANTHER" id="PTHR43792">
    <property type="entry name" value="GNAT FAMILY, PUTATIVE (AFU_ORTHOLOGUE AFUA_3G00765)-RELATED-RELATED"/>
    <property type="match status" value="1"/>
</dbReference>
<dbReference type="GO" id="GO:0016747">
    <property type="term" value="F:acyltransferase activity, transferring groups other than amino-acyl groups"/>
    <property type="evidence" value="ECO:0007669"/>
    <property type="project" value="InterPro"/>
</dbReference>
<evidence type="ECO:0000313" key="3">
    <source>
        <dbReference type="Proteomes" id="UP000182569"/>
    </source>
</evidence>